<evidence type="ECO:0000256" key="3">
    <source>
        <dbReference type="ARBA" id="ARBA00022989"/>
    </source>
</evidence>
<comment type="subcellular location">
    <subcellularLocation>
        <location evidence="1">Membrane</location>
        <topology evidence="1">Multi-pass membrane protein</topology>
    </subcellularLocation>
</comment>
<evidence type="ECO:0000256" key="6">
    <source>
        <dbReference type="ARBA" id="ARBA00023170"/>
    </source>
</evidence>
<sequence length="286" mass="32643">METNVCFINEDNLHLIFGIVYFLASLTASIGNGFMLYIARRDPLKLFNKPTNVLNVSIGLNHLIASLFVLPILGTNSVLQSQEIVNGVAELFQDVMVHFVVTNASVLLLVLFLERYTAFVYPFLNLKNATIERAKQICSSVTATCFFFSCILFTGVSEDIFYDITLPVFILLPCTVMTVMLAISFCLLRRRTRVAQDITHDSQIRVMNPNSSSNESCNCFSENSRVQTINEASLGPKKRPSLRSHDKDNLECHITRNIANSLMFYWRRRELVQERTMEFRDENNKE</sequence>
<name>A0AAU9WK09_9CNID</name>
<dbReference type="PROSITE" id="PS50262">
    <property type="entry name" value="G_PROTEIN_RECEP_F1_2"/>
    <property type="match status" value="1"/>
</dbReference>
<evidence type="ECO:0000256" key="4">
    <source>
        <dbReference type="ARBA" id="ARBA00023040"/>
    </source>
</evidence>
<evidence type="ECO:0000313" key="10">
    <source>
        <dbReference type="EMBL" id="CAH3116507.1"/>
    </source>
</evidence>
<feature type="domain" description="G-protein coupled receptors family 1 profile" evidence="9">
    <location>
        <begin position="31"/>
        <end position="123"/>
    </location>
</feature>
<reference evidence="10 11" key="1">
    <citation type="submission" date="2022-05" db="EMBL/GenBank/DDBJ databases">
        <authorList>
            <consortium name="Genoscope - CEA"/>
            <person name="William W."/>
        </authorList>
    </citation>
    <scope>NUCLEOTIDE SEQUENCE [LARGE SCALE GENOMIC DNA]</scope>
</reference>
<dbReference type="PANTHER" id="PTHR24248">
    <property type="entry name" value="ADRENERGIC RECEPTOR-RELATED G-PROTEIN COUPLED RECEPTOR"/>
    <property type="match status" value="1"/>
</dbReference>
<feature type="transmembrane region" description="Helical" evidence="8">
    <location>
        <begin position="95"/>
        <end position="116"/>
    </location>
</feature>
<feature type="transmembrane region" description="Helical" evidence="8">
    <location>
        <begin position="15"/>
        <end position="39"/>
    </location>
</feature>
<protein>
    <recommendedName>
        <fullName evidence="9">G-protein coupled receptors family 1 profile domain-containing protein</fullName>
    </recommendedName>
</protein>
<keyword evidence="2 8" id="KW-0812">Transmembrane</keyword>
<dbReference type="GO" id="GO:0005886">
    <property type="term" value="C:plasma membrane"/>
    <property type="evidence" value="ECO:0007669"/>
    <property type="project" value="TreeGrafter"/>
</dbReference>
<dbReference type="Proteomes" id="UP001159428">
    <property type="component" value="Unassembled WGS sequence"/>
</dbReference>
<dbReference type="CDD" id="cd00637">
    <property type="entry name" value="7tm_classA_rhodopsin-like"/>
    <property type="match status" value="1"/>
</dbReference>
<gene>
    <name evidence="10" type="ORF">PMEA_00006459</name>
</gene>
<evidence type="ECO:0000256" key="5">
    <source>
        <dbReference type="ARBA" id="ARBA00023136"/>
    </source>
</evidence>
<dbReference type="AlphaFoldDB" id="A0AAU9WK09"/>
<evidence type="ECO:0000256" key="1">
    <source>
        <dbReference type="ARBA" id="ARBA00004141"/>
    </source>
</evidence>
<evidence type="ECO:0000256" key="2">
    <source>
        <dbReference type="ARBA" id="ARBA00022692"/>
    </source>
</evidence>
<keyword evidence="3 8" id="KW-1133">Transmembrane helix</keyword>
<keyword evidence="4" id="KW-0297">G-protein coupled receptor</keyword>
<feature type="transmembrane region" description="Helical" evidence="8">
    <location>
        <begin position="168"/>
        <end position="188"/>
    </location>
</feature>
<feature type="transmembrane region" description="Helical" evidence="8">
    <location>
        <begin position="137"/>
        <end position="156"/>
    </location>
</feature>
<dbReference type="Gene3D" id="1.20.1070.10">
    <property type="entry name" value="Rhodopsin 7-helix transmembrane proteins"/>
    <property type="match status" value="1"/>
</dbReference>
<keyword evidence="5 8" id="KW-0472">Membrane</keyword>
<dbReference type="InterPro" id="IPR017452">
    <property type="entry name" value="GPCR_Rhodpsn_7TM"/>
</dbReference>
<dbReference type="GO" id="GO:0004930">
    <property type="term" value="F:G protein-coupled receptor activity"/>
    <property type="evidence" value="ECO:0007669"/>
    <property type="project" value="UniProtKB-KW"/>
</dbReference>
<proteinExistence type="predicted"/>
<keyword evidence="6" id="KW-0675">Receptor</keyword>
<evidence type="ECO:0000313" key="11">
    <source>
        <dbReference type="Proteomes" id="UP001159428"/>
    </source>
</evidence>
<dbReference type="SUPFAM" id="SSF81321">
    <property type="entry name" value="Family A G protein-coupled receptor-like"/>
    <property type="match status" value="1"/>
</dbReference>
<organism evidence="10 11">
    <name type="scientific">Pocillopora meandrina</name>
    <dbReference type="NCBI Taxonomy" id="46732"/>
    <lineage>
        <taxon>Eukaryota</taxon>
        <taxon>Metazoa</taxon>
        <taxon>Cnidaria</taxon>
        <taxon>Anthozoa</taxon>
        <taxon>Hexacorallia</taxon>
        <taxon>Scleractinia</taxon>
        <taxon>Astrocoeniina</taxon>
        <taxon>Pocilloporidae</taxon>
        <taxon>Pocillopora</taxon>
    </lineage>
</organism>
<feature type="transmembrane region" description="Helical" evidence="8">
    <location>
        <begin position="51"/>
        <end position="75"/>
    </location>
</feature>
<evidence type="ECO:0000259" key="9">
    <source>
        <dbReference type="PROSITE" id="PS50262"/>
    </source>
</evidence>
<keyword evidence="11" id="KW-1185">Reference proteome</keyword>
<evidence type="ECO:0000256" key="8">
    <source>
        <dbReference type="SAM" id="Phobius"/>
    </source>
</evidence>
<evidence type="ECO:0000256" key="7">
    <source>
        <dbReference type="ARBA" id="ARBA00023224"/>
    </source>
</evidence>
<dbReference type="EMBL" id="CALNXJ010000015">
    <property type="protein sequence ID" value="CAH3116507.1"/>
    <property type="molecule type" value="Genomic_DNA"/>
</dbReference>
<comment type="caution">
    <text evidence="10">The sequence shown here is derived from an EMBL/GenBank/DDBJ whole genome shotgun (WGS) entry which is preliminary data.</text>
</comment>
<keyword evidence="7" id="KW-0807">Transducer</keyword>
<accession>A0AAU9WK09</accession>